<evidence type="ECO:0000313" key="2">
    <source>
        <dbReference type="Proteomes" id="UP000439903"/>
    </source>
</evidence>
<organism evidence="1 2">
    <name type="scientific">Gigaspora margarita</name>
    <dbReference type="NCBI Taxonomy" id="4874"/>
    <lineage>
        <taxon>Eukaryota</taxon>
        <taxon>Fungi</taxon>
        <taxon>Fungi incertae sedis</taxon>
        <taxon>Mucoromycota</taxon>
        <taxon>Glomeromycotina</taxon>
        <taxon>Glomeromycetes</taxon>
        <taxon>Diversisporales</taxon>
        <taxon>Gigasporaceae</taxon>
        <taxon>Gigaspora</taxon>
    </lineage>
</organism>
<sequence>MGYFMARYTFSPLLKQSVLGSLESPACVCESGNSISIRFLQKQHADFLTKPRLFFFDFGLGEKSICNRTRVDSFDSFGFTLQQCHVELFGYWNRILCCVIFIALFGRNPQPIDSRDSEKF</sequence>
<keyword evidence="2" id="KW-1185">Reference proteome</keyword>
<protein>
    <submittedName>
        <fullName evidence="1">Uncharacterized protein</fullName>
    </submittedName>
</protein>
<proteinExistence type="predicted"/>
<dbReference type="EMBL" id="WTPW01000391">
    <property type="protein sequence ID" value="KAF0515976.1"/>
    <property type="molecule type" value="Genomic_DNA"/>
</dbReference>
<comment type="caution">
    <text evidence="1">The sequence shown here is derived from an EMBL/GenBank/DDBJ whole genome shotgun (WGS) entry which is preliminary data.</text>
</comment>
<dbReference type="Proteomes" id="UP000439903">
    <property type="component" value="Unassembled WGS sequence"/>
</dbReference>
<name>A0A8H4EMC0_GIGMA</name>
<dbReference type="AlphaFoldDB" id="A0A8H4EMC0"/>
<accession>A0A8H4EMC0</accession>
<evidence type="ECO:0000313" key="1">
    <source>
        <dbReference type="EMBL" id="KAF0515976.1"/>
    </source>
</evidence>
<reference evidence="1 2" key="1">
    <citation type="journal article" date="2019" name="Environ. Microbiol.">
        <title>At the nexus of three kingdoms: the genome of the mycorrhizal fungus Gigaspora margarita provides insights into plant, endobacterial and fungal interactions.</title>
        <authorList>
            <person name="Venice F."/>
            <person name="Ghignone S."/>
            <person name="Salvioli di Fossalunga A."/>
            <person name="Amselem J."/>
            <person name="Novero M."/>
            <person name="Xianan X."/>
            <person name="Sedzielewska Toro K."/>
            <person name="Morin E."/>
            <person name="Lipzen A."/>
            <person name="Grigoriev I.V."/>
            <person name="Henrissat B."/>
            <person name="Martin F.M."/>
            <person name="Bonfante P."/>
        </authorList>
    </citation>
    <scope>NUCLEOTIDE SEQUENCE [LARGE SCALE GENOMIC DNA]</scope>
    <source>
        <strain evidence="1 2">BEG34</strain>
    </source>
</reference>
<gene>
    <name evidence="1" type="ORF">F8M41_017219</name>
</gene>